<feature type="region of interest" description="Disordered" evidence="1">
    <location>
        <begin position="1"/>
        <end position="39"/>
    </location>
</feature>
<reference evidence="2 3" key="1">
    <citation type="submission" date="2019-03" db="EMBL/GenBank/DDBJ databases">
        <title>First draft genome of Liparis tanakae, snailfish: a comprehensive survey of snailfish specific genes.</title>
        <authorList>
            <person name="Kim W."/>
            <person name="Song I."/>
            <person name="Jeong J.-H."/>
            <person name="Kim D."/>
            <person name="Kim S."/>
            <person name="Ryu S."/>
            <person name="Song J.Y."/>
            <person name="Lee S.K."/>
        </authorList>
    </citation>
    <scope>NUCLEOTIDE SEQUENCE [LARGE SCALE GENOMIC DNA]</scope>
    <source>
        <tissue evidence="2">Muscle</tissue>
    </source>
</reference>
<keyword evidence="3" id="KW-1185">Reference proteome</keyword>
<gene>
    <name evidence="2" type="ORF">EYF80_005193</name>
</gene>
<evidence type="ECO:0000313" key="2">
    <source>
        <dbReference type="EMBL" id="TNN84493.1"/>
    </source>
</evidence>
<accession>A0A4Z2J4S4</accession>
<organism evidence="2 3">
    <name type="scientific">Liparis tanakae</name>
    <name type="common">Tanaka's snailfish</name>
    <dbReference type="NCBI Taxonomy" id="230148"/>
    <lineage>
        <taxon>Eukaryota</taxon>
        <taxon>Metazoa</taxon>
        <taxon>Chordata</taxon>
        <taxon>Craniata</taxon>
        <taxon>Vertebrata</taxon>
        <taxon>Euteleostomi</taxon>
        <taxon>Actinopterygii</taxon>
        <taxon>Neopterygii</taxon>
        <taxon>Teleostei</taxon>
        <taxon>Neoteleostei</taxon>
        <taxon>Acanthomorphata</taxon>
        <taxon>Eupercaria</taxon>
        <taxon>Perciformes</taxon>
        <taxon>Cottioidei</taxon>
        <taxon>Cottales</taxon>
        <taxon>Liparidae</taxon>
        <taxon>Liparis</taxon>
    </lineage>
</organism>
<name>A0A4Z2J4S4_9TELE</name>
<sequence>MRSLLPGGTTKTDNLEEEEKEEEEEEKEGRGSCFPSRQSNSLHLPLTTSLVPHSLHLVLTPFSPASDHLSLRVGTILSSSDGMSKHWLLFTCSRERQMRSSKISKYFSLKAYSHVQLLRTGEKTPISASQQTSERLRSQSLSVCTAETG</sequence>
<proteinExistence type="predicted"/>
<evidence type="ECO:0000313" key="3">
    <source>
        <dbReference type="Proteomes" id="UP000314294"/>
    </source>
</evidence>
<dbReference type="AlphaFoldDB" id="A0A4Z2J4S4"/>
<evidence type="ECO:0000256" key="1">
    <source>
        <dbReference type="SAM" id="MobiDB-lite"/>
    </source>
</evidence>
<feature type="compositionally biased region" description="Acidic residues" evidence="1">
    <location>
        <begin position="15"/>
        <end position="26"/>
    </location>
</feature>
<dbReference type="EMBL" id="SRLO01000026">
    <property type="protein sequence ID" value="TNN84493.1"/>
    <property type="molecule type" value="Genomic_DNA"/>
</dbReference>
<protein>
    <submittedName>
        <fullName evidence="2">Uncharacterized protein</fullName>
    </submittedName>
</protein>
<comment type="caution">
    <text evidence="2">The sequence shown here is derived from an EMBL/GenBank/DDBJ whole genome shotgun (WGS) entry which is preliminary data.</text>
</comment>
<dbReference type="Proteomes" id="UP000314294">
    <property type="component" value="Unassembled WGS sequence"/>
</dbReference>